<evidence type="ECO:0000313" key="1">
    <source>
        <dbReference type="EMBL" id="CBI05011.1"/>
    </source>
</evidence>
<protein>
    <submittedName>
        <fullName evidence="1">Uncharacterized protein</fullName>
    </submittedName>
</protein>
<sequence>MDGTPMQEPGGYTNQSILEAWRKRVPEHRPWGECGHDGGRRTRHCHRCPLCPAAEKNGGGRV</sequence>
<proteinExistence type="predicted"/>
<organism evidence="1">
    <name type="scientific">mine drainage metagenome</name>
    <dbReference type="NCBI Taxonomy" id="410659"/>
    <lineage>
        <taxon>unclassified sequences</taxon>
        <taxon>metagenomes</taxon>
        <taxon>ecological metagenomes</taxon>
    </lineage>
</organism>
<reference evidence="1" key="1">
    <citation type="submission" date="2009-10" db="EMBL/GenBank/DDBJ databases">
        <title>Diversity of trophic interactions inside an arsenic-rich microbial ecosystem.</title>
        <authorList>
            <person name="Bertin P.N."/>
            <person name="Heinrich-Salmeron A."/>
            <person name="Pelletier E."/>
            <person name="Goulhen-Chollet F."/>
            <person name="Arsene-Ploetze F."/>
            <person name="Gallien S."/>
            <person name="Calteau A."/>
            <person name="Vallenet D."/>
            <person name="Casiot C."/>
            <person name="Chane-Woon-Ming B."/>
            <person name="Giloteaux L."/>
            <person name="Barakat M."/>
            <person name="Bonnefoy V."/>
            <person name="Bruneel O."/>
            <person name="Chandler M."/>
            <person name="Cleiss J."/>
            <person name="Duran R."/>
            <person name="Elbaz-Poulichet F."/>
            <person name="Fonknechten N."/>
            <person name="Lauga B."/>
            <person name="Mornico D."/>
            <person name="Ortet P."/>
            <person name="Schaeffer C."/>
            <person name="Siguier P."/>
            <person name="Alexander Thil Smith A."/>
            <person name="Van Dorsselaer A."/>
            <person name="Weissenbach J."/>
            <person name="Medigue C."/>
            <person name="Le Paslier D."/>
        </authorList>
    </citation>
    <scope>NUCLEOTIDE SEQUENCE</scope>
</reference>
<accession>E6QCT5</accession>
<gene>
    <name evidence="1" type="ORF">CARN5_1512</name>
</gene>
<dbReference type="EMBL" id="CABP01000092">
    <property type="protein sequence ID" value="CBI05011.1"/>
    <property type="molecule type" value="Genomic_DNA"/>
</dbReference>
<dbReference type="AlphaFoldDB" id="E6QCT5"/>
<comment type="caution">
    <text evidence="1">The sequence shown here is derived from an EMBL/GenBank/DDBJ whole genome shotgun (WGS) entry which is preliminary data.</text>
</comment>
<name>E6QCT5_9ZZZZ</name>